<name>A0AA41Z4J2_9HYPH</name>
<evidence type="ECO:0000256" key="2">
    <source>
        <dbReference type="RuleBase" id="RU003875"/>
    </source>
</evidence>
<feature type="region of interest" description="Disordered" evidence="3">
    <location>
        <begin position="236"/>
        <end position="266"/>
    </location>
</feature>
<dbReference type="SUPFAM" id="SSF47240">
    <property type="entry name" value="Ferritin-like"/>
    <property type="match status" value="1"/>
</dbReference>
<dbReference type="Gene3D" id="1.20.1260.10">
    <property type="match status" value="1"/>
</dbReference>
<reference evidence="6" key="1">
    <citation type="submission" date="2022-05" db="EMBL/GenBank/DDBJ databases">
        <authorList>
            <person name="Pankratov T."/>
        </authorList>
    </citation>
    <scope>NUCLEOTIDE SEQUENCE</scope>
    <source>
        <strain evidence="6">BP6-180914</strain>
    </source>
</reference>
<dbReference type="CDD" id="cd01043">
    <property type="entry name" value="DPS"/>
    <property type="match status" value="1"/>
</dbReference>
<organism evidence="6 7">
    <name type="scientific">Lichenifustis flavocetrariae</name>
    <dbReference type="NCBI Taxonomy" id="2949735"/>
    <lineage>
        <taxon>Bacteria</taxon>
        <taxon>Pseudomonadati</taxon>
        <taxon>Pseudomonadota</taxon>
        <taxon>Alphaproteobacteria</taxon>
        <taxon>Hyphomicrobiales</taxon>
        <taxon>Lichenihabitantaceae</taxon>
        <taxon>Lichenifustis</taxon>
    </lineage>
</organism>
<feature type="signal peptide" evidence="4">
    <location>
        <begin position="1"/>
        <end position="21"/>
    </location>
</feature>
<dbReference type="PANTHER" id="PTHR42932:SF3">
    <property type="entry name" value="DNA PROTECTION DURING STARVATION PROTEIN"/>
    <property type="match status" value="1"/>
</dbReference>
<dbReference type="EMBL" id="JAMOIM010000076">
    <property type="protein sequence ID" value="MCW6512937.1"/>
    <property type="molecule type" value="Genomic_DNA"/>
</dbReference>
<feature type="compositionally biased region" description="Polar residues" evidence="3">
    <location>
        <begin position="236"/>
        <end position="259"/>
    </location>
</feature>
<dbReference type="InterPro" id="IPR009078">
    <property type="entry name" value="Ferritin-like_SF"/>
</dbReference>
<comment type="similarity">
    <text evidence="1 2">Belongs to the Dps family.</text>
</comment>
<evidence type="ECO:0000256" key="3">
    <source>
        <dbReference type="SAM" id="MobiDB-lite"/>
    </source>
</evidence>
<keyword evidence="4" id="KW-0732">Signal</keyword>
<feature type="domain" description="Ferritin/DPS" evidence="5">
    <location>
        <begin position="97"/>
        <end position="234"/>
    </location>
</feature>
<dbReference type="RefSeq" id="WP_282589314.1">
    <property type="nucleotide sequence ID" value="NZ_JAMOIM010000076.1"/>
</dbReference>
<comment type="caution">
    <text evidence="6">The sequence shown here is derived from an EMBL/GenBank/DDBJ whole genome shotgun (WGS) entry which is preliminary data.</text>
</comment>
<dbReference type="AlphaFoldDB" id="A0AA41Z4J2"/>
<dbReference type="InterPro" id="IPR008331">
    <property type="entry name" value="Ferritin_DPS_dom"/>
</dbReference>
<accession>A0AA41Z4J2</accession>
<evidence type="ECO:0000313" key="6">
    <source>
        <dbReference type="EMBL" id="MCW6512937.1"/>
    </source>
</evidence>
<evidence type="ECO:0000256" key="4">
    <source>
        <dbReference type="SAM" id="SignalP"/>
    </source>
</evidence>
<proteinExistence type="inferred from homology"/>
<dbReference type="InterPro" id="IPR012347">
    <property type="entry name" value="Ferritin-like"/>
</dbReference>
<dbReference type="Pfam" id="PF00210">
    <property type="entry name" value="Ferritin"/>
    <property type="match status" value="1"/>
</dbReference>
<feature type="chain" id="PRO_5041290461" evidence="4">
    <location>
        <begin position="22"/>
        <end position="266"/>
    </location>
</feature>
<dbReference type="GO" id="GO:0008199">
    <property type="term" value="F:ferric iron binding"/>
    <property type="evidence" value="ECO:0007669"/>
    <property type="project" value="InterPro"/>
</dbReference>
<sequence>MTKIAACFLAGVLLPVGLAGAATTSDTGPSKVWPITGRTQIAQAKTSQGSEQVKTLSPQAPVSMPQPVGSFPTNAVTDRPYVSPEGGVEGYKKTVGALQRTLTELQQLQLQTKEAHWNVSGTLFYSLHELLQEHYEGLSKYADECAERLLAIGSSSDGRASTIVKTSAIPEIPGGYIDDAQVIVWFTNAYKTVGEEIRAGIKDSQDPDPTTSNLLQEIEHGIDKYQWQMRAFVQGTHTDPNTGFDINNNKSVDLPSQPSKIDPNGK</sequence>
<feature type="region of interest" description="Disordered" evidence="3">
    <location>
        <begin position="57"/>
        <end position="85"/>
    </location>
</feature>
<evidence type="ECO:0000256" key="1">
    <source>
        <dbReference type="ARBA" id="ARBA00009497"/>
    </source>
</evidence>
<dbReference type="Proteomes" id="UP001165667">
    <property type="component" value="Unassembled WGS sequence"/>
</dbReference>
<dbReference type="PANTHER" id="PTHR42932">
    <property type="entry name" value="GENERAL STRESS PROTEIN 20U"/>
    <property type="match status" value="1"/>
</dbReference>
<protein>
    <submittedName>
        <fullName evidence="6">DNA starvation/stationary phase protection protein</fullName>
    </submittedName>
</protein>
<evidence type="ECO:0000259" key="5">
    <source>
        <dbReference type="Pfam" id="PF00210"/>
    </source>
</evidence>
<gene>
    <name evidence="6" type="ORF">M8523_34260</name>
</gene>
<evidence type="ECO:0000313" key="7">
    <source>
        <dbReference type="Proteomes" id="UP001165667"/>
    </source>
</evidence>
<dbReference type="PRINTS" id="PR01346">
    <property type="entry name" value="HELNAPAPROT"/>
</dbReference>
<dbReference type="InterPro" id="IPR002177">
    <property type="entry name" value="DPS_DNA-bd"/>
</dbReference>
<keyword evidence="7" id="KW-1185">Reference proteome</keyword>